<dbReference type="KEGG" id="vnx:VNE69_03326"/>
<proteinExistence type="predicted"/>
<protein>
    <submittedName>
        <fullName evidence="1">Uncharacterized protein</fullName>
    </submittedName>
</protein>
<keyword evidence="2" id="KW-1185">Reference proteome</keyword>
<dbReference type="EMBL" id="CP142728">
    <property type="protein sequence ID" value="WUR03116.1"/>
    <property type="molecule type" value="Genomic_DNA"/>
</dbReference>
<sequence length="316" mass="36783">MLLYFLSAVCSDILGNQLEFEAQTSVISTDKEVYGVGNTITSIRHKLLIKKNIINNGDKQVLNPAINYNLRFHPYKSNELISERVSNVDSTEALDLSINCAKIETKLFSKTNINLKKDFTIEDYPSLLNNLKKYIDKWDSEDHNTDNPSKKLIIKGKDCHKLYRTTKKKLYNWLNNPSIIINDLVSRLVKLILASKIEEEPKKLLICQLKFCDQVMVYVQRLLPFKENRKSLSSELLACYVRITQRLPILFYKLNLLEVFLNFFKLISESNKIKDLAHQEIEDLVESLDYRLYITYNGLENFIETIDSMAKILEKL</sequence>
<dbReference type="Proteomes" id="UP001334084">
    <property type="component" value="Chromosome 3"/>
</dbReference>
<evidence type="ECO:0000313" key="2">
    <source>
        <dbReference type="Proteomes" id="UP001334084"/>
    </source>
</evidence>
<accession>A0AAX4JB11</accession>
<dbReference type="AlphaFoldDB" id="A0AAX4JB11"/>
<dbReference type="RefSeq" id="XP_065329261.1">
    <property type="nucleotide sequence ID" value="XM_065473189.1"/>
</dbReference>
<gene>
    <name evidence="1" type="ORF">VNE69_03326</name>
</gene>
<organism evidence="1 2">
    <name type="scientific">Vairimorpha necatrix</name>
    <dbReference type="NCBI Taxonomy" id="6039"/>
    <lineage>
        <taxon>Eukaryota</taxon>
        <taxon>Fungi</taxon>
        <taxon>Fungi incertae sedis</taxon>
        <taxon>Microsporidia</taxon>
        <taxon>Nosematidae</taxon>
        <taxon>Vairimorpha</taxon>
    </lineage>
</organism>
<evidence type="ECO:0000313" key="1">
    <source>
        <dbReference type="EMBL" id="WUR03116.1"/>
    </source>
</evidence>
<dbReference type="GeneID" id="90540922"/>
<name>A0AAX4JB11_9MICR</name>
<reference evidence="1" key="1">
    <citation type="journal article" date="2024" name="BMC Genomics">
        <title>Functional annotation of a divergent genome using sequence and structure-based similarity.</title>
        <authorList>
            <person name="Svedberg D."/>
            <person name="Winiger R.R."/>
            <person name="Berg A."/>
            <person name="Sharma H."/>
            <person name="Tellgren-Roth C."/>
            <person name="Debrunner-Vossbrinck B.A."/>
            <person name="Vossbrinck C.R."/>
            <person name="Barandun J."/>
        </authorList>
    </citation>
    <scope>NUCLEOTIDE SEQUENCE</scope>
    <source>
        <strain evidence="1">Illinois isolate</strain>
    </source>
</reference>